<name>A0A8S3YJ39_9EUPU</name>
<evidence type="ECO:0000313" key="4">
    <source>
        <dbReference type="Proteomes" id="UP000678393"/>
    </source>
</evidence>
<dbReference type="OrthoDB" id="6071622at2759"/>
<proteinExistence type="predicted"/>
<dbReference type="EMBL" id="CAJHNH020000249">
    <property type="protein sequence ID" value="CAG5116388.1"/>
    <property type="molecule type" value="Genomic_DNA"/>
</dbReference>
<dbReference type="AlphaFoldDB" id="A0A8S3YJ39"/>
<dbReference type="Proteomes" id="UP000678393">
    <property type="component" value="Unassembled WGS sequence"/>
</dbReference>
<organism evidence="3 4">
    <name type="scientific">Candidula unifasciata</name>
    <dbReference type="NCBI Taxonomy" id="100452"/>
    <lineage>
        <taxon>Eukaryota</taxon>
        <taxon>Metazoa</taxon>
        <taxon>Spiralia</taxon>
        <taxon>Lophotrochozoa</taxon>
        <taxon>Mollusca</taxon>
        <taxon>Gastropoda</taxon>
        <taxon>Heterobranchia</taxon>
        <taxon>Euthyneura</taxon>
        <taxon>Panpulmonata</taxon>
        <taxon>Eupulmonata</taxon>
        <taxon>Stylommatophora</taxon>
        <taxon>Helicina</taxon>
        <taxon>Helicoidea</taxon>
        <taxon>Geomitridae</taxon>
        <taxon>Candidula</taxon>
    </lineage>
</organism>
<reference evidence="3" key="1">
    <citation type="submission" date="2021-04" db="EMBL/GenBank/DDBJ databases">
        <authorList>
            <consortium name="Molecular Ecology Group"/>
        </authorList>
    </citation>
    <scope>NUCLEOTIDE SEQUENCE</scope>
</reference>
<gene>
    <name evidence="3" type="ORF">CUNI_LOCUS1946</name>
</gene>
<dbReference type="InterPro" id="IPR001254">
    <property type="entry name" value="Trypsin_dom"/>
</dbReference>
<keyword evidence="1" id="KW-0732">Signal</keyword>
<feature type="signal peptide" evidence="1">
    <location>
        <begin position="1"/>
        <end position="26"/>
    </location>
</feature>
<feature type="chain" id="PRO_5035909302" description="Peptidase S1 domain-containing protein" evidence="1">
    <location>
        <begin position="27"/>
        <end position="411"/>
    </location>
</feature>
<dbReference type="SUPFAM" id="SSF50494">
    <property type="entry name" value="Trypsin-like serine proteases"/>
    <property type="match status" value="1"/>
</dbReference>
<keyword evidence="4" id="KW-1185">Reference proteome</keyword>
<evidence type="ECO:0000313" key="3">
    <source>
        <dbReference type="EMBL" id="CAG5116388.1"/>
    </source>
</evidence>
<dbReference type="Gene3D" id="2.40.10.10">
    <property type="entry name" value="Trypsin-like serine proteases"/>
    <property type="match status" value="2"/>
</dbReference>
<comment type="caution">
    <text evidence="3">The sequence shown here is derived from an EMBL/GenBank/DDBJ whole genome shotgun (WGS) entry which is preliminary data.</text>
</comment>
<sequence>MSVLQIQWRVIIVAVMGACLEQYTLAQDICSKFQLDGPCRYPALDRNATYGFLSQPPTPSPYCSLVCSQGNAELYTSVCPCALPVTMVPSTALLYTTTMEATTTTEATTTMAATTTMEATTTPEPTTTTMLTTTPRPVTCFYSSQRPAKLGSIARRMFSSTPVITECDYPGVVALFRENNGLLTFSCMASLLEEDLLLINEKNCLSWVQKYTTYAMADSYQISKVTRAVSVNKTTVARLDTTGSLKSLYTVRLNSKLTLNDGCTQPVCVPNINIPASDIDLEDCHIVGYGDTTSTMGSTPPQLNEIKVRVALSSITKANLTVTRIDGQLGMSCMSDDSAPLICSHKITGEWVTIGITVSIGYPCPKPGFTKPVFASLLQEAPNLAYYNAIQKFKYADPNVFTAYINSTSTY</sequence>
<dbReference type="InterPro" id="IPR043504">
    <property type="entry name" value="Peptidase_S1_PA_chymotrypsin"/>
</dbReference>
<accession>A0A8S3YJ39</accession>
<dbReference type="PROSITE" id="PS50240">
    <property type="entry name" value="TRYPSIN_DOM"/>
    <property type="match status" value="1"/>
</dbReference>
<dbReference type="GO" id="GO:0004252">
    <property type="term" value="F:serine-type endopeptidase activity"/>
    <property type="evidence" value="ECO:0007669"/>
    <property type="project" value="InterPro"/>
</dbReference>
<dbReference type="GO" id="GO:0006508">
    <property type="term" value="P:proteolysis"/>
    <property type="evidence" value="ECO:0007669"/>
    <property type="project" value="InterPro"/>
</dbReference>
<feature type="domain" description="Peptidase S1" evidence="2">
    <location>
        <begin position="157"/>
        <end position="410"/>
    </location>
</feature>
<protein>
    <recommendedName>
        <fullName evidence="2">Peptidase S1 domain-containing protein</fullName>
    </recommendedName>
</protein>
<evidence type="ECO:0000256" key="1">
    <source>
        <dbReference type="SAM" id="SignalP"/>
    </source>
</evidence>
<evidence type="ECO:0000259" key="2">
    <source>
        <dbReference type="PROSITE" id="PS50240"/>
    </source>
</evidence>
<dbReference type="InterPro" id="IPR009003">
    <property type="entry name" value="Peptidase_S1_PA"/>
</dbReference>